<accession>A0A495D574</accession>
<dbReference type="EMBL" id="RBIM01000005">
    <property type="protein sequence ID" value="RKQ96160.1"/>
    <property type="molecule type" value="Genomic_DNA"/>
</dbReference>
<dbReference type="Proteomes" id="UP000273675">
    <property type="component" value="Unassembled WGS sequence"/>
</dbReference>
<comment type="caution">
    <text evidence="2">The sequence shown here is derived from an EMBL/GenBank/DDBJ whole genome shotgun (WGS) entry which is preliminary data.</text>
</comment>
<proteinExistence type="predicted"/>
<evidence type="ECO:0000313" key="2">
    <source>
        <dbReference type="EMBL" id="RKQ96160.1"/>
    </source>
</evidence>
<evidence type="ECO:0000313" key="3">
    <source>
        <dbReference type="Proteomes" id="UP000273675"/>
    </source>
</evidence>
<organism evidence="2 3">
    <name type="scientific">Maricaulis maris</name>
    <dbReference type="NCBI Taxonomy" id="74318"/>
    <lineage>
        <taxon>Bacteria</taxon>
        <taxon>Pseudomonadati</taxon>
        <taxon>Pseudomonadota</taxon>
        <taxon>Alphaproteobacteria</taxon>
        <taxon>Maricaulales</taxon>
        <taxon>Maricaulaceae</taxon>
        <taxon>Maricaulis</taxon>
    </lineage>
</organism>
<protein>
    <submittedName>
        <fullName evidence="2">Uncharacterized protein</fullName>
    </submittedName>
</protein>
<feature type="region of interest" description="Disordered" evidence="1">
    <location>
        <begin position="27"/>
        <end position="51"/>
    </location>
</feature>
<evidence type="ECO:0000256" key="1">
    <source>
        <dbReference type="SAM" id="MobiDB-lite"/>
    </source>
</evidence>
<gene>
    <name evidence="2" type="ORF">C7435_2412</name>
</gene>
<name>A0A495D574_9PROT</name>
<reference evidence="2 3" key="1">
    <citation type="submission" date="2018-10" db="EMBL/GenBank/DDBJ databases">
        <title>Genomic Encyclopedia of Type Strains, Phase IV (KMG-IV): sequencing the most valuable type-strain genomes for metagenomic binning, comparative biology and taxonomic classification.</title>
        <authorList>
            <person name="Goeker M."/>
        </authorList>
    </citation>
    <scope>NUCLEOTIDE SEQUENCE [LARGE SCALE GENOMIC DNA]</scope>
    <source>
        <strain evidence="2 3">DSM 4734</strain>
    </source>
</reference>
<dbReference type="AlphaFoldDB" id="A0A495D574"/>
<sequence>MGADAPPLIGPAGHVSPVGETHRVRFLSPTRTPLPFFPGEDPGPTERGFKR</sequence>